<gene>
    <name evidence="1" type="ORF">S12H4_08158</name>
</gene>
<organism evidence="1">
    <name type="scientific">marine sediment metagenome</name>
    <dbReference type="NCBI Taxonomy" id="412755"/>
    <lineage>
        <taxon>unclassified sequences</taxon>
        <taxon>metagenomes</taxon>
        <taxon>ecological metagenomes</taxon>
    </lineage>
</organism>
<feature type="non-terminal residue" evidence="1">
    <location>
        <position position="1"/>
    </location>
</feature>
<dbReference type="EMBL" id="BARW01003116">
    <property type="protein sequence ID" value="GAI63551.1"/>
    <property type="molecule type" value="Genomic_DNA"/>
</dbReference>
<comment type="caution">
    <text evidence="1">The sequence shown here is derived from an EMBL/GenBank/DDBJ whole genome shotgun (WGS) entry which is preliminary data.</text>
</comment>
<protein>
    <submittedName>
        <fullName evidence="1">Uncharacterized protein</fullName>
    </submittedName>
</protein>
<reference evidence="1" key="1">
    <citation type="journal article" date="2014" name="Front. Microbiol.">
        <title>High frequency of phylogenetically diverse reductive dehalogenase-homologous genes in deep subseafloor sedimentary metagenomes.</title>
        <authorList>
            <person name="Kawai M."/>
            <person name="Futagami T."/>
            <person name="Toyoda A."/>
            <person name="Takaki Y."/>
            <person name="Nishi S."/>
            <person name="Hori S."/>
            <person name="Arai W."/>
            <person name="Tsubouchi T."/>
            <person name="Morono Y."/>
            <person name="Uchiyama I."/>
            <person name="Ito T."/>
            <person name="Fujiyama A."/>
            <person name="Inagaki F."/>
            <person name="Takami H."/>
        </authorList>
    </citation>
    <scope>NUCLEOTIDE SEQUENCE</scope>
    <source>
        <strain evidence="1">Expedition CK06-06</strain>
    </source>
</reference>
<name>X1R965_9ZZZZ</name>
<dbReference type="AlphaFoldDB" id="X1R965"/>
<sequence length="35" mass="3994">AQKEISLLARVTEVTLRMRVKDLTKFAKSTIANNF</sequence>
<proteinExistence type="predicted"/>
<evidence type="ECO:0000313" key="1">
    <source>
        <dbReference type="EMBL" id="GAI63551.1"/>
    </source>
</evidence>
<accession>X1R965</accession>